<evidence type="ECO:0000259" key="21">
    <source>
        <dbReference type="Pfam" id="PF02910"/>
    </source>
</evidence>
<keyword evidence="11 18" id="KW-0472">Membrane</keyword>
<feature type="domain" description="FAD-dependent oxidoreductase 2 FAD-binding" evidence="20">
    <location>
        <begin position="7"/>
        <end position="400"/>
    </location>
</feature>
<sequence length="584" mass="64944">MKIHKYDTVIVGAGGAGMRAAIESTKRSRTAVLTKLYPTRSHTGAAQGGMAAALANVEEDNWEWHTFDTVKGGDYLVDQDAAEILAKEAIDSVLDLEKMGLPFNRTPNGTIDQRRFGGHSRNHGEAPVRRSCYAADRTGHMILQTLYQNCVKEGVEFFNEFYVLDQLITEVDGVKRSAGVVAYELATGEIHVFQAKAVIYASGGCGKFFKVTSNAHTLTGDGQAAVYRRGLPLEDMEFFQFHPTGIWRMGILLTEGARGEGGILRNKDGERFMEKYAPVMKDLASRDVVSRSIYTEIREGRGCGPEGDHVYLDLTHLPPEQLDAKLPDITEFARTYLGIEPYTDPIPIQPTAHYAMGGIPTNVEGEVLADNTTVVPGLYAAGEVACVSVHGANRLGTNSLLDINVFGKRAGIAAAEYSQKADYVELPEDPARLVLDQVERLRDATGTERVSVLRRELQETMDANVMVFRTEQTIKTAVEKIAELRERYKNVSIQDKGRRFNTDLLEAIELGNLLDLAEVMAVSALARKESRGGHYREDYPNRDDVNFMRHTMAYREVGDDGTESIRLDYKPVVQTRYQPMERKY</sequence>
<feature type="coiled-coil region" evidence="19">
    <location>
        <begin position="467"/>
        <end position="494"/>
    </location>
</feature>
<dbReference type="InterPro" id="IPR011281">
    <property type="entry name" value="Succ_DH_flav_su_fwd"/>
</dbReference>
<feature type="modified residue" description="Tele-8alpha-FAD histidine" evidence="17">
    <location>
        <position position="42"/>
    </location>
</feature>
<dbReference type="GO" id="GO:0006099">
    <property type="term" value="P:tricarboxylic acid cycle"/>
    <property type="evidence" value="ECO:0007669"/>
    <property type="project" value="UniProtKB-UniRule"/>
</dbReference>
<dbReference type="NCBIfam" id="TIGR01812">
    <property type="entry name" value="sdhA_frdA_Gneg"/>
    <property type="match status" value="1"/>
</dbReference>
<dbReference type="NCBIfam" id="TIGR01816">
    <property type="entry name" value="sdhA_forward"/>
    <property type="match status" value="1"/>
</dbReference>
<evidence type="ECO:0000256" key="7">
    <source>
        <dbReference type="ARBA" id="ARBA00022630"/>
    </source>
</evidence>
<comment type="similarity">
    <text evidence="3 18">Belongs to the FAD-dependent oxidoreductase 2 family. FRD/SDH subfamily.</text>
</comment>
<dbReference type="EMBL" id="JAUSZV010000005">
    <property type="protein sequence ID" value="MDQ0908124.1"/>
    <property type="molecule type" value="Genomic_DNA"/>
</dbReference>
<evidence type="ECO:0000256" key="13">
    <source>
        <dbReference type="NCBIfam" id="TIGR01816"/>
    </source>
</evidence>
<proteinExistence type="inferred from homology"/>
<keyword evidence="7 16" id="KW-0285">Flavoprotein</keyword>
<dbReference type="InterPro" id="IPR003953">
    <property type="entry name" value="FAD-dep_OxRdtase_2_FAD-bd"/>
</dbReference>
<comment type="cofactor">
    <cofactor evidence="16">
        <name>FAD</name>
        <dbReference type="ChEBI" id="CHEBI:57692"/>
    </cofactor>
    <text evidence="16">Flavinylated by SdhE, about 5% flavinylation occurs in the absence of SdhE.</text>
</comment>
<dbReference type="GO" id="GO:0022900">
    <property type="term" value="P:electron transport chain"/>
    <property type="evidence" value="ECO:0007669"/>
    <property type="project" value="UniProtKB-UniRule"/>
</dbReference>
<dbReference type="Gene3D" id="1.20.58.100">
    <property type="entry name" value="Fumarate reductase/succinate dehydrogenase flavoprotein-like, C-terminal domain"/>
    <property type="match status" value="1"/>
</dbReference>
<dbReference type="Proteomes" id="UP001234216">
    <property type="component" value="Unassembled WGS sequence"/>
</dbReference>
<keyword evidence="6 18" id="KW-0813">Transport</keyword>
<dbReference type="RefSeq" id="WP_306977200.1">
    <property type="nucleotide sequence ID" value="NZ_JAUSYQ010000002.1"/>
</dbReference>
<feature type="binding site" evidence="16">
    <location>
        <position position="221"/>
    </location>
    <ligand>
        <name>FAD</name>
        <dbReference type="ChEBI" id="CHEBI:57692"/>
    </ligand>
</feature>
<feature type="domain" description="Fumarate reductase/succinate dehydrogenase flavoprotein-like C-terminal" evidence="21">
    <location>
        <begin position="454"/>
        <end position="584"/>
    </location>
</feature>
<dbReference type="GO" id="GO:0008177">
    <property type="term" value="F:succinate dehydrogenase (quinone) activity"/>
    <property type="evidence" value="ECO:0007669"/>
    <property type="project" value="UniProtKB-EC"/>
</dbReference>
<evidence type="ECO:0000256" key="18">
    <source>
        <dbReference type="RuleBase" id="RU362051"/>
    </source>
</evidence>
<evidence type="ECO:0000256" key="11">
    <source>
        <dbReference type="ARBA" id="ARBA00023136"/>
    </source>
</evidence>
<dbReference type="FunFam" id="4.10.80.40:FF:000005">
    <property type="entry name" value="Succinate dehydrogenase flavoprotein subunit"/>
    <property type="match status" value="1"/>
</dbReference>
<comment type="caution">
    <text evidence="22">The sequence shown here is derived from an EMBL/GenBank/DDBJ whole genome shotgun (WGS) entry which is preliminary data.</text>
</comment>
<dbReference type="FunFam" id="3.90.700.10:FF:000001">
    <property type="entry name" value="Mitochondrial succinate dehydrogenase flavoprotein subunit"/>
    <property type="match status" value="1"/>
</dbReference>
<keyword evidence="10 18" id="KW-0560">Oxidoreductase</keyword>
<feature type="active site" description="Proton acceptor" evidence="14">
    <location>
        <position position="286"/>
    </location>
</feature>
<feature type="binding site" evidence="15">
    <location>
        <position position="254"/>
    </location>
    <ligand>
        <name>substrate</name>
    </ligand>
</feature>
<keyword evidence="19" id="KW-0175">Coiled coil</keyword>
<dbReference type="PRINTS" id="PR00368">
    <property type="entry name" value="FADPNR"/>
</dbReference>
<dbReference type="FunFam" id="1.20.58.100:FF:000001">
    <property type="entry name" value="Succinate dehydrogenase flavoprotein subunit (SdhA)"/>
    <property type="match status" value="1"/>
</dbReference>
<evidence type="ECO:0000256" key="14">
    <source>
        <dbReference type="PIRSR" id="PIRSR000171-1"/>
    </source>
</evidence>
<reference evidence="22" key="1">
    <citation type="submission" date="2023-07" db="EMBL/GenBank/DDBJ databases">
        <title>Comparative genomics of wheat-associated soil bacteria to identify genetic determinants of phenazine resistance.</title>
        <authorList>
            <person name="Mouncey N."/>
        </authorList>
    </citation>
    <scope>NUCLEOTIDE SEQUENCE</scope>
    <source>
        <strain evidence="22">V4I22</strain>
    </source>
</reference>
<evidence type="ECO:0000256" key="5">
    <source>
        <dbReference type="ARBA" id="ARBA00019965"/>
    </source>
</evidence>
<evidence type="ECO:0000256" key="16">
    <source>
        <dbReference type="PIRSR" id="PIRSR611281-3"/>
    </source>
</evidence>
<feature type="binding site" evidence="15">
    <location>
        <position position="242"/>
    </location>
    <ligand>
        <name>substrate</name>
    </ligand>
</feature>
<feature type="binding site" evidence="15">
    <location>
        <position position="353"/>
    </location>
    <ligand>
        <name>substrate</name>
    </ligand>
</feature>
<comment type="subcellular location">
    <subcellularLocation>
        <location evidence="1">Membrane</location>
        <topology evidence="1">Peripheral membrane protein</topology>
    </subcellularLocation>
</comment>
<dbReference type="GO" id="GO:0033765">
    <property type="term" value="F:steroid dehydrogenase activity, acting on the CH-CH group of donors"/>
    <property type="evidence" value="ECO:0007669"/>
    <property type="project" value="UniProtKB-ARBA"/>
</dbReference>
<dbReference type="PANTHER" id="PTHR11632:SF51">
    <property type="entry name" value="SUCCINATE DEHYDROGENASE [UBIQUINONE] FLAVOPROTEIN SUBUNIT, MITOCHONDRIAL"/>
    <property type="match status" value="1"/>
</dbReference>
<dbReference type="Pfam" id="PF02910">
    <property type="entry name" value="Succ_DH_flav_C"/>
    <property type="match status" value="1"/>
</dbReference>
<dbReference type="InterPro" id="IPR003952">
    <property type="entry name" value="FRD_SDH_FAD_BS"/>
</dbReference>
<dbReference type="InterPro" id="IPR036188">
    <property type="entry name" value="FAD/NAD-bd_sf"/>
</dbReference>
<dbReference type="Gene3D" id="3.50.50.60">
    <property type="entry name" value="FAD/NAD(P)-binding domain"/>
    <property type="match status" value="1"/>
</dbReference>
<dbReference type="InterPro" id="IPR030664">
    <property type="entry name" value="SdhA/FrdA/AprA"/>
</dbReference>
<dbReference type="PROSITE" id="PS00504">
    <property type="entry name" value="FRD_SDH_FAD_BINDING"/>
    <property type="match status" value="1"/>
</dbReference>
<dbReference type="EC" id="1.3.5.1" evidence="4 18"/>
<dbReference type="GO" id="GO:0050660">
    <property type="term" value="F:flavin adenine dinucleotide binding"/>
    <property type="evidence" value="ECO:0007669"/>
    <property type="project" value="UniProtKB-UniRule"/>
</dbReference>
<dbReference type="Gene3D" id="4.10.80.40">
    <property type="entry name" value="succinate dehydrogenase protein domain"/>
    <property type="match status" value="1"/>
</dbReference>
<dbReference type="GO" id="GO:0005886">
    <property type="term" value="C:plasma membrane"/>
    <property type="evidence" value="ECO:0007669"/>
    <property type="project" value="TreeGrafter"/>
</dbReference>
<evidence type="ECO:0000259" key="20">
    <source>
        <dbReference type="Pfam" id="PF00890"/>
    </source>
</evidence>
<evidence type="ECO:0000256" key="8">
    <source>
        <dbReference type="ARBA" id="ARBA00022827"/>
    </source>
</evidence>
<dbReference type="PANTHER" id="PTHR11632">
    <property type="entry name" value="SUCCINATE DEHYDROGENASE 2 FLAVOPROTEIN SUBUNIT"/>
    <property type="match status" value="1"/>
</dbReference>
<name>A0AAW8FEF6_9ACTN</name>
<evidence type="ECO:0000256" key="1">
    <source>
        <dbReference type="ARBA" id="ARBA00004170"/>
    </source>
</evidence>
<gene>
    <name evidence="22" type="ORF">QFZ22_004109</name>
</gene>
<evidence type="ECO:0000256" key="19">
    <source>
        <dbReference type="SAM" id="Coils"/>
    </source>
</evidence>
<evidence type="ECO:0000256" key="15">
    <source>
        <dbReference type="PIRSR" id="PIRSR611281-2"/>
    </source>
</evidence>
<protein>
    <recommendedName>
        <fullName evidence="5 13">Succinate dehydrogenase flavoprotein subunit</fullName>
        <ecNumber evidence="4 18">1.3.5.1</ecNumber>
    </recommendedName>
</protein>
<dbReference type="PIRSF" id="PIRSF000171">
    <property type="entry name" value="SDHA_APRA_LASPO"/>
    <property type="match status" value="1"/>
</dbReference>
<evidence type="ECO:0000256" key="10">
    <source>
        <dbReference type="ARBA" id="ARBA00023002"/>
    </source>
</evidence>
<dbReference type="SUPFAM" id="SSF46977">
    <property type="entry name" value="Succinate dehydrogenase/fumarate reductase flavoprotein C-terminal domain"/>
    <property type="match status" value="1"/>
</dbReference>
<organism evidence="22 23">
    <name type="scientific">Streptomyces canus</name>
    <dbReference type="NCBI Taxonomy" id="58343"/>
    <lineage>
        <taxon>Bacteria</taxon>
        <taxon>Bacillati</taxon>
        <taxon>Actinomycetota</taxon>
        <taxon>Actinomycetes</taxon>
        <taxon>Kitasatosporales</taxon>
        <taxon>Streptomycetaceae</taxon>
        <taxon>Streptomyces</taxon>
        <taxon>Streptomyces aurantiacus group</taxon>
    </lineage>
</organism>
<dbReference type="InterPro" id="IPR037099">
    <property type="entry name" value="Fum_R/Succ_DH_flav-like_C_sf"/>
</dbReference>
<comment type="catalytic activity">
    <reaction evidence="12 18">
        <text>a quinone + succinate = fumarate + a quinol</text>
        <dbReference type="Rhea" id="RHEA:40523"/>
        <dbReference type="ChEBI" id="CHEBI:24646"/>
        <dbReference type="ChEBI" id="CHEBI:29806"/>
        <dbReference type="ChEBI" id="CHEBI:30031"/>
        <dbReference type="ChEBI" id="CHEBI:132124"/>
        <dbReference type="EC" id="1.3.5.1"/>
    </reaction>
</comment>
<dbReference type="SUPFAM" id="SSF51905">
    <property type="entry name" value="FAD/NAD(P)-binding domain"/>
    <property type="match status" value="1"/>
</dbReference>
<dbReference type="InterPro" id="IPR015939">
    <property type="entry name" value="Fum_Rdtase/Succ_DH_flav-like_C"/>
</dbReference>
<dbReference type="InterPro" id="IPR014006">
    <property type="entry name" value="Succ_Dhase_FrdA_Gneg"/>
</dbReference>
<dbReference type="FunFam" id="3.50.50.60:FF:000016">
    <property type="entry name" value="Succinate dehydrogenase flavoprotein subunit"/>
    <property type="match status" value="1"/>
</dbReference>
<evidence type="ECO:0000256" key="4">
    <source>
        <dbReference type="ARBA" id="ARBA00012792"/>
    </source>
</evidence>
<accession>A0AAW8FEF6</accession>
<dbReference type="GO" id="GO:0009061">
    <property type="term" value="P:anaerobic respiration"/>
    <property type="evidence" value="ECO:0007669"/>
    <property type="project" value="TreeGrafter"/>
</dbReference>
<feature type="binding site" evidence="16">
    <location>
        <begin position="12"/>
        <end position="17"/>
    </location>
    <ligand>
        <name>FAD</name>
        <dbReference type="ChEBI" id="CHEBI:57692"/>
    </ligand>
</feature>
<evidence type="ECO:0000256" key="12">
    <source>
        <dbReference type="ARBA" id="ARBA00049220"/>
    </source>
</evidence>
<evidence type="ECO:0000256" key="2">
    <source>
        <dbReference type="ARBA" id="ARBA00004894"/>
    </source>
</evidence>
<comment type="pathway">
    <text evidence="2 18">Carbohydrate metabolism; tricarboxylic acid cycle; fumarate from succinate (bacterial route): step 1/1.</text>
</comment>
<keyword evidence="9 18" id="KW-0249">Electron transport</keyword>
<evidence type="ECO:0000313" key="22">
    <source>
        <dbReference type="EMBL" id="MDQ0908124.1"/>
    </source>
</evidence>
<dbReference type="Gene3D" id="3.90.700.10">
    <property type="entry name" value="Succinate dehydrogenase/fumarate reductase flavoprotein, catalytic domain"/>
    <property type="match status" value="1"/>
</dbReference>
<feature type="binding site" evidence="16">
    <location>
        <position position="383"/>
    </location>
    <ligand>
        <name>FAD</name>
        <dbReference type="ChEBI" id="CHEBI:57692"/>
    </ligand>
</feature>
<evidence type="ECO:0000313" key="23">
    <source>
        <dbReference type="Proteomes" id="UP001234216"/>
    </source>
</evidence>
<feature type="binding site" evidence="15">
    <location>
        <position position="394"/>
    </location>
    <ligand>
        <name>substrate</name>
    </ligand>
</feature>
<feature type="binding site" evidence="16">
    <location>
        <begin position="34"/>
        <end position="49"/>
    </location>
    <ligand>
        <name>FAD</name>
        <dbReference type="ChEBI" id="CHEBI:57692"/>
    </ligand>
</feature>
<evidence type="ECO:0000256" key="9">
    <source>
        <dbReference type="ARBA" id="ARBA00022982"/>
    </source>
</evidence>
<dbReference type="AlphaFoldDB" id="A0AAW8FEF6"/>
<evidence type="ECO:0000256" key="3">
    <source>
        <dbReference type="ARBA" id="ARBA00008040"/>
    </source>
</evidence>
<keyword evidence="18" id="KW-0816">Tricarboxylic acid cycle</keyword>
<dbReference type="Pfam" id="PF00890">
    <property type="entry name" value="FAD_binding_2"/>
    <property type="match status" value="1"/>
</dbReference>
<evidence type="ECO:0000256" key="17">
    <source>
        <dbReference type="PIRSR" id="PIRSR611281-4"/>
    </source>
</evidence>
<evidence type="ECO:0000256" key="6">
    <source>
        <dbReference type="ARBA" id="ARBA00022448"/>
    </source>
</evidence>
<dbReference type="GO" id="GO:0009055">
    <property type="term" value="F:electron transfer activity"/>
    <property type="evidence" value="ECO:0007669"/>
    <property type="project" value="TreeGrafter"/>
</dbReference>
<feature type="binding site" evidence="16">
    <location>
        <begin position="399"/>
        <end position="400"/>
    </location>
    <ligand>
        <name>FAD</name>
        <dbReference type="ChEBI" id="CHEBI:57692"/>
    </ligand>
</feature>
<dbReference type="SUPFAM" id="SSF56425">
    <property type="entry name" value="Succinate dehydrogenase/fumarate reductase flavoprotein, catalytic domain"/>
    <property type="match status" value="1"/>
</dbReference>
<keyword evidence="8 16" id="KW-0274">FAD</keyword>
<dbReference type="InterPro" id="IPR027477">
    <property type="entry name" value="Succ_DH/fumarate_Rdtase_cat_sf"/>
</dbReference>